<feature type="repeat" description="ANK" evidence="3">
    <location>
        <begin position="361"/>
        <end position="393"/>
    </location>
</feature>
<evidence type="ECO:0000256" key="4">
    <source>
        <dbReference type="SAM" id="Phobius"/>
    </source>
</evidence>
<reference evidence="5" key="1">
    <citation type="submission" date="2022-11" db="EMBL/GenBank/DDBJ databases">
        <title>Hoeflea poritis sp. nov., isolated from scleractinian coral Porites lutea.</title>
        <authorList>
            <person name="Zhang G."/>
            <person name="Wei Q."/>
            <person name="Cai L."/>
        </authorList>
    </citation>
    <scope>NUCLEOTIDE SEQUENCE</scope>
    <source>
        <strain evidence="5">E7-10</strain>
    </source>
</reference>
<proteinExistence type="predicted"/>
<protein>
    <submittedName>
        <fullName evidence="5">Ankyrin repeat domain-containing protein</fullName>
    </submittedName>
</protein>
<keyword evidence="2 3" id="KW-0040">ANK repeat</keyword>
<evidence type="ECO:0000313" key="5">
    <source>
        <dbReference type="EMBL" id="MDA4848735.1"/>
    </source>
</evidence>
<organism evidence="5 6">
    <name type="scientific">Hoeflea poritis</name>
    <dbReference type="NCBI Taxonomy" id="2993659"/>
    <lineage>
        <taxon>Bacteria</taxon>
        <taxon>Pseudomonadati</taxon>
        <taxon>Pseudomonadota</taxon>
        <taxon>Alphaproteobacteria</taxon>
        <taxon>Hyphomicrobiales</taxon>
        <taxon>Rhizobiaceae</taxon>
        <taxon>Hoeflea</taxon>
    </lineage>
</organism>
<dbReference type="PROSITE" id="PS50297">
    <property type="entry name" value="ANK_REP_REGION"/>
    <property type="match status" value="5"/>
</dbReference>
<feature type="repeat" description="ANK" evidence="3">
    <location>
        <begin position="145"/>
        <end position="177"/>
    </location>
</feature>
<gene>
    <name evidence="5" type="ORF">OOZ53_25490</name>
</gene>
<evidence type="ECO:0000256" key="3">
    <source>
        <dbReference type="PROSITE-ProRule" id="PRU00023"/>
    </source>
</evidence>
<dbReference type="PROSITE" id="PS50088">
    <property type="entry name" value="ANK_REPEAT"/>
    <property type="match status" value="7"/>
</dbReference>
<dbReference type="PANTHER" id="PTHR24198:SF194">
    <property type="entry name" value="INVERSIN-A"/>
    <property type="match status" value="1"/>
</dbReference>
<evidence type="ECO:0000256" key="1">
    <source>
        <dbReference type="ARBA" id="ARBA00022737"/>
    </source>
</evidence>
<dbReference type="PANTHER" id="PTHR24198">
    <property type="entry name" value="ANKYRIN REPEAT AND PROTEIN KINASE DOMAIN-CONTAINING PROTEIN"/>
    <property type="match status" value="1"/>
</dbReference>
<feature type="repeat" description="ANK" evidence="3">
    <location>
        <begin position="254"/>
        <end position="286"/>
    </location>
</feature>
<dbReference type="Pfam" id="PF00023">
    <property type="entry name" value="Ank"/>
    <property type="match status" value="1"/>
</dbReference>
<keyword evidence="4" id="KW-0812">Transmembrane</keyword>
<feature type="repeat" description="ANK" evidence="3">
    <location>
        <begin position="289"/>
        <end position="321"/>
    </location>
</feature>
<dbReference type="Gene3D" id="1.25.40.20">
    <property type="entry name" value="Ankyrin repeat-containing domain"/>
    <property type="match status" value="4"/>
</dbReference>
<evidence type="ECO:0000256" key="2">
    <source>
        <dbReference type="ARBA" id="ARBA00023043"/>
    </source>
</evidence>
<keyword evidence="1" id="KW-0677">Repeat</keyword>
<feature type="repeat" description="ANK" evidence="3">
    <location>
        <begin position="221"/>
        <end position="253"/>
    </location>
</feature>
<dbReference type="SMART" id="SM00248">
    <property type="entry name" value="ANK"/>
    <property type="match status" value="8"/>
</dbReference>
<name>A0ABT4VVJ7_9HYPH</name>
<evidence type="ECO:0000313" key="6">
    <source>
        <dbReference type="Proteomes" id="UP001148313"/>
    </source>
</evidence>
<feature type="transmembrane region" description="Helical" evidence="4">
    <location>
        <begin position="12"/>
        <end position="30"/>
    </location>
</feature>
<dbReference type="Pfam" id="PF12796">
    <property type="entry name" value="Ank_2"/>
    <property type="match status" value="3"/>
</dbReference>
<sequence length="417" mass="43642">MNRVFKSDNFKIVFVLCVAIGLAAGISLWVSTLGGDGPGTEVRGPGGPVFRMYTDKQMEQARKKQSGFVAVRIITPPGCAAARQWSSRMGPSPGTIEKAIFKQVRGEADNPSISTPLMGAVALENLSEVQRLIEEGADVNEANEESCTALLWAAMRGNKTILDALLDAGAEVDKSDAAGTTALIIASHTNSVPVVQALVEAGADVNARMVGGSLPEQKGDAGRTALMKAANNHRQSVVEYLLSVGADVNQADDFGRTALIHVSEHGPLPIVRALVDAGASVNAVQPGAANGTALMRAATFNQPEVVQYLLEAGADINHTDAYGRTALIGASQSSPANVRILVEAGADINAAQTQNGGGGRAGDTALMNAVIYRQIETIKFLLSNGADPQIKNLQGKNAYQIALDKKNPEAAAILRFH</sequence>
<feature type="repeat" description="ANK" evidence="3">
    <location>
        <begin position="178"/>
        <end position="210"/>
    </location>
</feature>
<feature type="repeat" description="ANK" evidence="3">
    <location>
        <begin position="112"/>
        <end position="144"/>
    </location>
</feature>
<comment type="caution">
    <text evidence="5">The sequence shown here is derived from an EMBL/GenBank/DDBJ whole genome shotgun (WGS) entry which is preliminary data.</text>
</comment>
<dbReference type="Proteomes" id="UP001148313">
    <property type="component" value="Unassembled WGS sequence"/>
</dbReference>
<keyword evidence="4" id="KW-0472">Membrane</keyword>
<keyword evidence="6" id="KW-1185">Reference proteome</keyword>
<dbReference type="EMBL" id="JAPJZH010000029">
    <property type="protein sequence ID" value="MDA4848735.1"/>
    <property type="molecule type" value="Genomic_DNA"/>
</dbReference>
<dbReference type="RefSeq" id="WP_271092610.1">
    <property type="nucleotide sequence ID" value="NZ_JAPJZH010000029.1"/>
</dbReference>
<accession>A0ABT4VVJ7</accession>
<dbReference type="InterPro" id="IPR002110">
    <property type="entry name" value="Ankyrin_rpt"/>
</dbReference>
<dbReference type="SUPFAM" id="SSF48403">
    <property type="entry name" value="Ankyrin repeat"/>
    <property type="match status" value="1"/>
</dbReference>
<dbReference type="InterPro" id="IPR036770">
    <property type="entry name" value="Ankyrin_rpt-contain_sf"/>
</dbReference>
<keyword evidence="4" id="KW-1133">Transmembrane helix</keyword>